<feature type="region of interest" description="Disordered" evidence="1">
    <location>
        <begin position="294"/>
        <end position="317"/>
    </location>
</feature>
<name>A0A1Q9DFJ0_SYMMI</name>
<gene>
    <name evidence="2" type="ORF">AK812_SmicGene24100</name>
</gene>
<evidence type="ECO:0000313" key="3">
    <source>
        <dbReference type="Proteomes" id="UP000186817"/>
    </source>
</evidence>
<dbReference type="EMBL" id="LSRX01000564">
    <property type="protein sequence ID" value="OLP93952.1"/>
    <property type="molecule type" value="Genomic_DNA"/>
</dbReference>
<dbReference type="Proteomes" id="UP000186817">
    <property type="component" value="Unassembled WGS sequence"/>
</dbReference>
<comment type="caution">
    <text evidence="2">The sequence shown here is derived from an EMBL/GenBank/DDBJ whole genome shotgun (WGS) entry which is preliminary data.</text>
</comment>
<sequence length="317" mass="34335">MDGESTQVDTQVVESEGEELTCVKCQQKFPEKLIVKKSKNFLICRPCCRLSCCVSNLKLPEGFSGLSSNDLVDFYKGVKDYVDQRTGRLVHDKVSQTVVQTLEKSTESSKQSCEGGEFLPLSVQVMRGWDPELVQSAGVYVDHPTLGPVYKMQVLSEQTAQTTSLKREETTTVNLKAKRGAKALKAAPAEAESAAAAATEEDLGLLSDAEEDNNTESKKKKEFKKNTAAASKAVAELLPLFAKVSEETRKSSKDPELLQEAQNFLAQGSVGASLSFEALHVSTEATLLKNSLAAAKPKRAAAKKAAKEKTEPQEAEG</sequence>
<accession>A0A1Q9DFJ0</accession>
<evidence type="ECO:0000313" key="2">
    <source>
        <dbReference type="EMBL" id="OLP93952.1"/>
    </source>
</evidence>
<evidence type="ECO:0000256" key="1">
    <source>
        <dbReference type="SAM" id="MobiDB-lite"/>
    </source>
</evidence>
<dbReference type="OrthoDB" id="433281at2759"/>
<protein>
    <submittedName>
        <fullName evidence="2">Uncharacterized protein</fullName>
    </submittedName>
</protein>
<feature type="compositionally biased region" description="Acidic residues" evidence="1">
    <location>
        <begin position="199"/>
        <end position="214"/>
    </location>
</feature>
<organism evidence="2 3">
    <name type="scientific">Symbiodinium microadriaticum</name>
    <name type="common">Dinoflagellate</name>
    <name type="synonym">Zooxanthella microadriatica</name>
    <dbReference type="NCBI Taxonomy" id="2951"/>
    <lineage>
        <taxon>Eukaryota</taxon>
        <taxon>Sar</taxon>
        <taxon>Alveolata</taxon>
        <taxon>Dinophyceae</taxon>
        <taxon>Suessiales</taxon>
        <taxon>Symbiodiniaceae</taxon>
        <taxon>Symbiodinium</taxon>
    </lineage>
</organism>
<keyword evidence="3" id="KW-1185">Reference proteome</keyword>
<dbReference type="AlphaFoldDB" id="A0A1Q9DFJ0"/>
<feature type="compositionally biased region" description="Basic and acidic residues" evidence="1">
    <location>
        <begin position="305"/>
        <end position="317"/>
    </location>
</feature>
<feature type="region of interest" description="Disordered" evidence="1">
    <location>
        <begin position="192"/>
        <end position="226"/>
    </location>
</feature>
<reference evidence="2 3" key="1">
    <citation type="submission" date="2016-02" db="EMBL/GenBank/DDBJ databases">
        <title>Genome analysis of coral dinoflagellate symbionts highlights evolutionary adaptations to a symbiotic lifestyle.</title>
        <authorList>
            <person name="Aranda M."/>
            <person name="Li Y."/>
            <person name="Liew Y.J."/>
            <person name="Baumgarten S."/>
            <person name="Simakov O."/>
            <person name="Wilson M."/>
            <person name="Piel J."/>
            <person name="Ashoor H."/>
            <person name="Bougouffa S."/>
            <person name="Bajic V.B."/>
            <person name="Ryu T."/>
            <person name="Ravasi T."/>
            <person name="Bayer T."/>
            <person name="Micklem G."/>
            <person name="Kim H."/>
            <person name="Bhak J."/>
            <person name="Lajeunesse T.C."/>
            <person name="Voolstra C.R."/>
        </authorList>
    </citation>
    <scope>NUCLEOTIDE SEQUENCE [LARGE SCALE GENOMIC DNA]</scope>
    <source>
        <strain evidence="2 3">CCMP2467</strain>
    </source>
</reference>
<proteinExistence type="predicted"/>